<dbReference type="AlphaFoldDB" id="A0A1F5TMP0"/>
<gene>
    <name evidence="2" type="ORF">A2531_05015</name>
</gene>
<proteinExistence type="predicted"/>
<dbReference type="Gene3D" id="3.40.50.150">
    <property type="entry name" value="Vaccinia Virus protein VP39"/>
    <property type="match status" value="1"/>
</dbReference>
<organism evidence="2 3">
    <name type="scientific">Candidatus Falkowbacteria bacterium RIFOXYD2_FULL_34_120</name>
    <dbReference type="NCBI Taxonomy" id="1798007"/>
    <lineage>
        <taxon>Bacteria</taxon>
        <taxon>Candidatus Falkowiibacteriota</taxon>
    </lineage>
</organism>
<dbReference type="EMBL" id="MFGO01000036">
    <property type="protein sequence ID" value="OGF40094.1"/>
    <property type="molecule type" value="Genomic_DNA"/>
</dbReference>
<keyword evidence="1" id="KW-0472">Membrane</keyword>
<evidence type="ECO:0000313" key="3">
    <source>
        <dbReference type="Proteomes" id="UP000177579"/>
    </source>
</evidence>
<sequence>MQDFIIYGIVIAPVVYFITIIIFDLLLRGFAPFLPSRPWVVEQLLGEIKINKKNPKFIAFSTGRSGFFHALEKRYPDAELIAVENNVFPYIISKIQGLIRRTRIKVTYQKIHRVNVKEADLIYSHLDPDGIRQVDSKFKFECKPGALVISTGFNMPVLKIKKEINLEDRKGRFDFLSKNQKLFQRSGKKFKKEKKAYFYEI</sequence>
<accession>A0A1F5TMP0</accession>
<feature type="transmembrane region" description="Helical" evidence="1">
    <location>
        <begin position="6"/>
        <end position="27"/>
    </location>
</feature>
<keyword evidence="1" id="KW-1133">Transmembrane helix</keyword>
<reference evidence="2 3" key="1">
    <citation type="journal article" date="2016" name="Nat. Commun.">
        <title>Thousands of microbial genomes shed light on interconnected biogeochemical processes in an aquifer system.</title>
        <authorList>
            <person name="Anantharaman K."/>
            <person name="Brown C.T."/>
            <person name="Hug L.A."/>
            <person name="Sharon I."/>
            <person name="Castelle C.J."/>
            <person name="Probst A.J."/>
            <person name="Thomas B.C."/>
            <person name="Singh A."/>
            <person name="Wilkins M.J."/>
            <person name="Karaoz U."/>
            <person name="Brodie E.L."/>
            <person name="Williams K.H."/>
            <person name="Hubbard S.S."/>
            <person name="Banfield J.F."/>
        </authorList>
    </citation>
    <scope>NUCLEOTIDE SEQUENCE [LARGE SCALE GENOMIC DNA]</scope>
</reference>
<dbReference type="InterPro" id="IPR029063">
    <property type="entry name" value="SAM-dependent_MTases_sf"/>
</dbReference>
<evidence type="ECO:0000313" key="2">
    <source>
        <dbReference type="EMBL" id="OGF40094.1"/>
    </source>
</evidence>
<dbReference type="Proteomes" id="UP000177579">
    <property type="component" value="Unassembled WGS sequence"/>
</dbReference>
<evidence type="ECO:0000256" key="1">
    <source>
        <dbReference type="SAM" id="Phobius"/>
    </source>
</evidence>
<protein>
    <submittedName>
        <fullName evidence="2">Uncharacterized protein</fullName>
    </submittedName>
</protein>
<keyword evidence="1" id="KW-0812">Transmembrane</keyword>
<name>A0A1F5TMP0_9BACT</name>
<comment type="caution">
    <text evidence="2">The sequence shown here is derived from an EMBL/GenBank/DDBJ whole genome shotgun (WGS) entry which is preliminary data.</text>
</comment>